<dbReference type="AlphaFoldDB" id="H9ZTN1"/>
<dbReference type="KEGG" id="ttl:TtJL18_1825"/>
<protein>
    <recommendedName>
        <fullName evidence="3">DUF3987 domain-containing protein</fullName>
    </recommendedName>
</protein>
<dbReference type="InterPro" id="IPR025048">
    <property type="entry name" value="DUF3987"/>
</dbReference>
<organism evidence="1 2">
    <name type="scientific">Thermus thermophilus JL-18</name>
    <dbReference type="NCBI Taxonomy" id="798128"/>
    <lineage>
        <taxon>Bacteria</taxon>
        <taxon>Thermotogati</taxon>
        <taxon>Deinococcota</taxon>
        <taxon>Deinococci</taxon>
        <taxon>Thermales</taxon>
        <taxon>Thermaceae</taxon>
        <taxon>Thermus</taxon>
    </lineage>
</organism>
<evidence type="ECO:0008006" key="3">
    <source>
        <dbReference type="Google" id="ProtNLM"/>
    </source>
</evidence>
<accession>H9ZTN1</accession>
<reference evidence="1 2" key="1">
    <citation type="journal article" date="2013" name="Genome Announc.">
        <title>Whole Genome Sequencing of Thermus oshimai JL-2 and Thermus thermophilus JL-18, Incomplete Denitrifiers from the United States Great Basin.</title>
        <authorList>
            <person name="Murugapiran S.K."/>
            <person name="Huntemann M."/>
            <person name="Wei C.L."/>
            <person name="Han J."/>
            <person name="Detter J.C."/>
            <person name="Han C.S."/>
            <person name="Erkkila T.H."/>
            <person name="Teshima H."/>
            <person name="Chen A."/>
            <person name="Kyrpides N."/>
            <person name="Mavrommatis K."/>
            <person name="Markowitz V."/>
            <person name="Szeto E."/>
            <person name="Ivanova N."/>
            <person name="Pagani I."/>
            <person name="Lam J."/>
            <person name="McDonald A.I."/>
            <person name="Dodsworth J.A."/>
            <person name="Pati A."/>
            <person name="Goodwin L."/>
            <person name="Peters L."/>
            <person name="Pitluck S."/>
            <person name="Woyke T."/>
            <person name="Hedlund B.P."/>
        </authorList>
    </citation>
    <scope>NUCLEOTIDE SEQUENCE [LARGE SCALE GENOMIC DNA]</scope>
    <source>
        <strain evidence="1 2">JL-18</strain>
    </source>
</reference>
<sequence>MFEHFVSKPQTRTLLGELTQNGKRVWWEERPPSEEDLRAHLEGRKLLGLVPDKAIGLDFDRTPPEGLRPLLDALSALGTPAYSGPGNTRGSRVWIFLEEPQEDLEALAKGLARVARLLLGPEHAVEAYPNGTRGLFLPLYGFLNGQPRPLYEAWSGQRVGLPFQPRHADPEALRRLVRALGFLEVALQGRPSGPRHDAALTLLNLAHRAGVLEEAKGLLGAEPVYRAWGLEDSRTLEAWQEELARLAEAAASPEYDHKRGLPFLKEVGLDPAPLASLLGEVREREEWPEPLPLDTLEAPLPPWPRGLLPPALEDLAEALGEQFGLDATPFAMAAMTCISAVAAHRGALVVAVEGWEEPLVLWTALVGPPGSGKTPLIHAATRPVWAIEKELAAENEALWEAYERELQEWKQAKGEGGERPKPPKARRLVVGDATPEKVGIILSENPGVLVELDELAWLLLSWRRQERGEGRKLFLSAYNGKAITIDRVMRGTLYLERPQIALLGGIQVGPWHQVVGEALRTGEGADGLLQRIVPVVLRPRFQDSPPPPPPREAFAAYTGAVRRLWEGAGYGPLHLTADAWPLWEEWRAETRKALFDRETPESWKGYLAKRVGLSLRLAGVLALVWGERAVSRAALGRAILLLKGVLEPHMRAAWGLGELGDLAPAYRLARFILKHRPHELSFRRIYSNRQGGLTRKEEAKAALDLLERAAWLAYDPAGKVYRVNPRVWEVGHAD</sequence>
<evidence type="ECO:0000313" key="1">
    <source>
        <dbReference type="EMBL" id="AFH39691.1"/>
    </source>
</evidence>
<gene>
    <name evidence="1" type="ORF">TtJL18_1825</name>
</gene>
<dbReference type="HOGENOM" id="CLU_377626_0_0_0"/>
<evidence type="ECO:0000313" key="2">
    <source>
        <dbReference type="Proteomes" id="UP000007388"/>
    </source>
</evidence>
<proteinExistence type="predicted"/>
<dbReference type="EMBL" id="CP003252">
    <property type="protein sequence ID" value="AFH39691.1"/>
    <property type="molecule type" value="Genomic_DNA"/>
</dbReference>
<dbReference type="Proteomes" id="UP000007388">
    <property type="component" value="Chromosome"/>
</dbReference>
<dbReference type="Pfam" id="PF13148">
    <property type="entry name" value="DUF3987"/>
    <property type="match status" value="1"/>
</dbReference>
<name>H9ZTN1_THETH</name>
<dbReference type="PATRIC" id="fig|798128.4.peg.1766"/>
<dbReference type="STRING" id="798128.TtJL18_1825"/>